<feature type="compositionally biased region" description="Basic and acidic residues" evidence="2">
    <location>
        <begin position="705"/>
        <end position="718"/>
    </location>
</feature>
<dbReference type="InterPro" id="IPR029060">
    <property type="entry name" value="PIN-like_dom_sf"/>
</dbReference>
<evidence type="ECO:0000256" key="2">
    <source>
        <dbReference type="SAM" id="MobiDB-lite"/>
    </source>
</evidence>
<dbReference type="GeneID" id="14920658"/>
<feature type="compositionally biased region" description="Basic and acidic residues" evidence="2">
    <location>
        <begin position="666"/>
        <end position="675"/>
    </location>
</feature>
<name>L8H5S4_ACACF</name>
<dbReference type="PANTHER" id="PTHR15665:SF1">
    <property type="entry name" value="PROTEIN ASTEROID HOMOLOG 1"/>
    <property type="match status" value="1"/>
</dbReference>
<dbReference type="InterPro" id="IPR026832">
    <property type="entry name" value="Asteroid"/>
</dbReference>
<proteinExistence type="inferred from homology"/>
<comment type="similarity">
    <text evidence="1">Belongs to the asteroid family.</text>
</comment>
<feature type="compositionally biased region" description="Basic and acidic residues" evidence="2">
    <location>
        <begin position="604"/>
        <end position="623"/>
    </location>
</feature>
<dbReference type="SUPFAM" id="SSF88723">
    <property type="entry name" value="PIN domain-like"/>
    <property type="match status" value="1"/>
</dbReference>
<organism evidence="3 4">
    <name type="scientific">Acanthamoeba castellanii (strain ATCC 30010 / Neff)</name>
    <dbReference type="NCBI Taxonomy" id="1257118"/>
    <lineage>
        <taxon>Eukaryota</taxon>
        <taxon>Amoebozoa</taxon>
        <taxon>Discosea</taxon>
        <taxon>Longamoebia</taxon>
        <taxon>Centramoebida</taxon>
        <taxon>Acanthamoebidae</taxon>
        <taxon>Acanthamoeba</taxon>
    </lineage>
</organism>
<dbReference type="OrthoDB" id="25987at2759"/>
<dbReference type="Gene3D" id="3.40.50.1010">
    <property type="entry name" value="5'-nuclease"/>
    <property type="match status" value="1"/>
</dbReference>
<evidence type="ECO:0000256" key="1">
    <source>
        <dbReference type="ARBA" id="ARBA00007398"/>
    </source>
</evidence>
<dbReference type="STRING" id="1257118.L8H5S4"/>
<keyword evidence="4" id="KW-1185">Reference proteome</keyword>
<dbReference type="VEuPathDB" id="AmoebaDB:ACA1_133390"/>
<dbReference type="KEGG" id="acan:ACA1_133390"/>
<dbReference type="Proteomes" id="UP000011083">
    <property type="component" value="Unassembled WGS sequence"/>
</dbReference>
<evidence type="ECO:0000313" key="3">
    <source>
        <dbReference type="EMBL" id="ELR19826.1"/>
    </source>
</evidence>
<protein>
    <submittedName>
        <fullName evidence="3">Uncharacterized protein</fullName>
    </submittedName>
</protein>
<feature type="compositionally biased region" description="Low complexity" evidence="2">
    <location>
        <begin position="418"/>
        <end position="438"/>
    </location>
</feature>
<feature type="region of interest" description="Disordered" evidence="2">
    <location>
        <begin position="662"/>
        <end position="741"/>
    </location>
</feature>
<dbReference type="EMBL" id="KB007930">
    <property type="protein sequence ID" value="ELR19826.1"/>
    <property type="molecule type" value="Genomic_DNA"/>
</dbReference>
<evidence type="ECO:0000313" key="4">
    <source>
        <dbReference type="Proteomes" id="UP000011083"/>
    </source>
</evidence>
<feature type="region of interest" description="Disordered" evidence="2">
    <location>
        <begin position="405"/>
        <end position="448"/>
    </location>
</feature>
<dbReference type="PANTHER" id="PTHR15665">
    <property type="entry name" value="ASTEROID PROTEIN"/>
    <property type="match status" value="1"/>
</dbReference>
<dbReference type="AlphaFoldDB" id="L8H5S4"/>
<feature type="region of interest" description="Disordered" evidence="2">
    <location>
        <begin position="593"/>
        <end position="630"/>
    </location>
</feature>
<dbReference type="RefSeq" id="XP_004341926.1">
    <property type="nucleotide sequence ID" value="XM_004341878.1"/>
</dbReference>
<feature type="compositionally biased region" description="Basic and acidic residues" evidence="2">
    <location>
        <begin position="730"/>
        <end position="741"/>
    </location>
</feature>
<accession>L8H5S4</accession>
<sequence length="762" mass="85806">MGVRGLSAFMRQYGGRASASPTDIRLLALAAIKRSGQARSTVCVDGNSLLYYLYEDAGLNWLLGGQFEQKVEEWLDAFESCGIGLVFFFDGLVDPLKRATSLERRSRDAKYATSVLHSLQERANTDGPPRVLLPILAAAAFVGTLQRRGVEMRFSNFEADRDIACYCTTHPECIGAVSQDSDFLIFDMGEACYVPLDSLQIKQASKPGKWTITCQTFRVDLTASMFNFDKKWMPIFASLVGNDYTREDTRLIKLYRQMNIIAGDNVGQIIRKIAKFLSRFRAEEKELDVYMYLMKYIRKEDRNHLHQVLKRSVNVYTITSEAPPTDVQVGHGGLAFKHDSGMNEALALEFRQGRLATQHMSVLADGEYWAGVSVVDPTLFDPGEIYLQLRATMYRALLGHQLEQSKASKKLQPGEQESGQPQSAGASAGSGKAQQQKKQPTKGGGPTLCVSELMQTQRSYRKRSTVTLKPGDAGGQILRYLLVEQNDSATLDGGGERLGRAEPLLYEWELNTYLLHLVRLQRKQPAAVKGADRKRFVCLVGLLQTGLLHALLLHQLCGHPLGLQLPPPSHYYDGFAFLREYCHRWDARRAERRLRGGAPSTPRQPRDEEQERERERTEEANKQDDDDAREELKLKEQVVEKEENDDKESDSTVLKAREAIVAGLRPHPDSAKQNERAGPSLFKPETTKQTNKKRRRKENNGGSGAREKEKEKERRDQDHGEEEGSDDQDADRLATHNSDEEKFVGLYLITKFIKAEPGQRCA</sequence>
<feature type="compositionally biased region" description="Acidic residues" evidence="2">
    <location>
        <begin position="719"/>
        <end position="729"/>
    </location>
</feature>
<gene>
    <name evidence="3" type="ORF">ACA1_133390</name>
</gene>
<reference evidence="3 4" key="1">
    <citation type="journal article" date="2013" name="Genome Biol.">
        <title>Genome of Acanthamoeba castellanii highlights extensive lateral gene transfer and early evolution of tyrosine kinase signaling.</title>
        <authorList>
            <person name="Clarke M."/>
            <person name="Lohan A.J."/>
            <person name="Liu B."/>
            <person name="Lagkouvardos I."/>
            <person name="Roy S."/>
            <person name="Zafar N."/>
            <person name="Bertelli C."/>
            <person name="Schilde C."/>
            <person name="Kianianmomeni A."/>
            <person name="Burglin T.R."/>
            <person name="Frech C."/>
            <person name="Turcotte B."/>
            <person name="Kopec K.O."/>
            <person name="Synnott J.M."/>
            <person name="Choo C."/>
            <person name="Paponov I."/>
            <person name="Finkler A."/>
            <person name="Soon Heng Tan C."/>
            <person name="Hutchins A.P."/>
            <person name="Weinmeier T."/>
            <person name="Rattei T."/>
            <person name="Chu J.S."/>
            <person name="Gimenez G."/>
            <person name="Irimia M."/>
            <person name="Rigden D.J."/>
            <person name="Fitzpatrick D.A."/>
            <person name="Lorenzo-Morales J."/>
            <person name="Bateman A."/>
            <person name="Chiu C.H."/>
            <person name="Tang P."/>
            <person name="Hegemann P."/>
            <person name="Fromm H."/>
            <person name="Raoult D."/>
            <person name="Greub G."/>
            <person name="Miranda-Saavedra D."/>
            <person name="Chen N."/>
            <person name="Nash P."/>
            <person name="Ginger M.L."/>
            <person name="Horn M."/>
            <person name="Schaap P."/>
            <person name="Caler L."/>
            <person name="Loftus B."/>
        </authorList>
    </citation>
    <scope>NUCLEOTIDE SEQUENCE [LARGE SCALE GENOMIC DNA]</scope>
    <source>
        <strain evidence="3 4">Neff</strain>
    </source>
</reference>